<keyword evidence="5 7" id="KW-1133">Transmembrane helix</keyword>
<dbReference type="PANTHER" id="PTHR48022">
    <property type="entry name" value="PLASTIDIC GLUCOSE TRANSPORTER 4"/>
    <property type="match status" value="1"/>
</dbReference>
<dbReference type="PRINTS" id="PR00171">
    <property type="entry name" value="SUGRTRNSPORT"/>
</dbReference>
<organism evidence="9 10">
    <name type="scientific">Lentithecium fluviatile CBS 122367</name>
    <dbReference type="NCBI Taxonomy" id="1168545"/>
    <lineage>
        <taxon>Eukaryota</taxon>
        <taxon>Fungi</taxon>
        <taxon>Dikarya</taxon>
        <taxon>Ascomycota</taxon>
        <taxon>Pezizomycotina</taxon>
        <taxon>Dothideomycetes</taxon>
        <taxon>Pleosporomycetidae</taxon>
        <taxon>Pleosporales</taxon>
        <taxon>Massarineae</taxon>
        <taxon>Lentitheciaceae</taxon>
        <taxon>Lentithecium</taxon>
    </lineage>
</organism>
<feature type="transmembrane region" description="Helical" evidence="7">
    <location>
        <begin position="408"/>
        <end position="431"/>
    </location>
</feature>
<dbReference type="InterPro" id="IPR050360">
    <property type="entry name" value="MFS_Sugar_Transporters"/>
</dbReference>
<feature type="transmembrane region" description="Helical" evidence="7">
    <location>
        <begin position="175"/>
        <end position="197"/>
    </location>
</feature>
<keyword evidence="10" id="KW-1185">Reference proteome</keyword>
<dbReference type="AlphaFoldDB" id="A0A6G1JPJ3"/>
<dbReference type="OrthoDB" id="6133115at2759"/>
<feature type="domain" description="Major facilitator superfamily (MFS) profile" evidence="8">
    <location>
        <begin position="16"/>
        <end position="462"/>
    </location>
</feature>
<dbReference type="EMBL" id="MU005569">
    <property type="protein sequence ID" value="KAF2692083.1"/>
    <property type="molecule type" value="Genomic_DNA"/>
</dbReference>
<evidence type="ECO:0000256" key="2">
    <source>
        <dbReference type="ARBA" id="ARBA00010992"/>
    </source>
</evidence>
<evidence type="ECO:0000256" key="1">
    <source>
        <dbReference type="ARBA" id="ARBA00004141"/>
    </source>
</evidence>
<dbReference type="Gene3D" id="1.20.1250.20">
    <property type="entry name" value="MFS general substrate transporter like domains"/>
    <property type="match status" value="1"/>
</dbReference>
<dbReference type="PANTHER" id="PTHR48022:SF2">
    <property type="entry name" value="PLASTIDIC GLUCOSE TRANSPORTER 4"/>
    <property type="match status" value="1"/>
</dbReference>
<evidence type="ECO:0000259" key="8">
    <source>
        <dbReference type="PROSITE" id="PS50850"/>
    </source>
</evidence>
<evidence type="ECO:0000313" key="9">
    <source>
        <dbReference type="EMBL" id="KAF2692083.1"/>
    </source>
</evidence>
<dbReference type="InterPro" id="IPR020846">
    <property type="entry name" value="MFS_dom"/>
</dbReference>
<sequence>MAVFSQIRERTLYRLMKIVCGVSFMMYGYDAGVLGGVLLHPPFLSAIGNSTNTWTIPMITASYDLAACITAVGIAFFTFNIGRRGTIILGNIAAVIGSVIQASSYSVAQLIVGRLFTGFAIGCISSAVPTYLSETGIEIGDRGPANAFNAILLISGVPLAYWIDFGFTKMFTQAIWRVPIIFQCIFAFFSGGTMWYLPDTPRWYYARNRWEEGDGVLAQLNDAPINSENVQRTRREILAAIEAELEANSSLHWKQFLTMAIVDTTRVKIVRRLLIAYYSKLRTTIRPHKHAGHEAKKFGGSIILSSITRPSLVSLIAGVLNTFFALGCVPLYFTIERVGRRSVLLYGALAMTTLITIFAVLVAIPPTQAIQWTGVGIIFTFLFVFDYAWQGCVWLYCAEIAPLEYRHIGGAATASGEWLMTFITVFAGPIGFANVGWYFWILVISGNVVAVLSVFLLCPETGGRTLEDVDYLFVGGGCTGLRKDTGVGRESVEGLDKKKAAQVEDDVGV</sequence>
<proteinExistence type="inferred from homology"/>
<reference evidence="9" key="1">
    <citation type="journal article" date="2020" name="Stud. Mycol.">
        <title>101 Dothideomycetes genomes: a test case for predicting lifestyles and emergence of pathogens.</title>
        <authorList>
            <person name="Haridas S."/>
            <person name="Albert R."/>
            <person name="Binder M."/>
            <person name="Bloem J."/>
            <person name="Labutti K."/>
            <person name="Salamov A."/>
            <person name="Andreopoulos B."/>
            <person name="Baker S."/>
            <person name="Barry K."/>
            <person name="Bills G."/>
            <person name="Bluhm B."/>
            <person name="Cannon C."/>
            <person name="Castanera R."/>
            <person name="Culley D."/>
            <person name="Daum C."/>
            <person name="Ezra D."/>
            <person name="Gonzalez J."/>
            <person name="Henrissat B."/>
            <person name="Kuo A."/>
            <person name="Liang C."/>
            <person name="Lipzen A."/>
            <person name="Lutzoni F."/>
            <person name="Magnuson J."/>
            <person name="Mondo S."/>
            <person name="Nolan M."/>
            <person name="Ohm R."/>
            <person name="Pangilinan J."/>
            <person name="Park H.-J."/>
            <person name="Ramirez L."/>
            <person name="Alfaro M."/>
            <person name="Sun H."/>
            <person name="Tritt A."/>
            <person name="Yoshinaga Y."/>
            <person name="Zwiers L.-H."/>
            <person name="Turgeon B."/>
            <person name="Goodwin S."/>
            <person name="Spatafora J."/>
            <person name="Crous P."/>
            <person name="Grigoriev I."/>
        </authorList>
    </citation>
    <scope>NUCLEOTIDE SEQUENCE</scope>
    <source>
        <strain evidence="9">CBS 122367</strain>
    </source>
</reference>
<feature type="transmembrane region" description="Helical" evidence="7">
    <location>
        <begin position="370"/>
        <end position="396"/>
    </location>
</feature>
<dbReference type="InterPro" id="IPR036259">
    <property type="entry name" value="MFS_trans_sf"/>
</dbReference>
<feature type="transmembrane region" description="Helical" evidence="7">
    <location>
        <begin position="12"/>
        <end position="34"/>
    </location>
</feature>
<feature type="transmembrane region" description="Helical" evidence="7">
    <location>
        <begin position="54"/>
        <end position="79"/>
    </location>
</feature>
<dbReference type="PROSITE" id="PS50850">
    <property type="entry name" value="MFS"/>
    <property type="match status" value="1"/>
</dbReference>
<name>A0A6G1JPJ3_9PLEO</name>
<keyword evidence="3" id="KW-0813">Transport</keyword>
<evidence type="ECO:0000256" key="3">
    <source>
        <dbReference type="ARBA" id="ARBA00022448"/>
    </source>
</evidence>
<evidence type="ECO:0000256" key="6">
    <source>
        <dbReference type="ARBA" id="ARBA00023136"/>
    </source>
</evidence>
<feature type="transmembrane region" description="Helical" evidence="7">
    <location>
        <begin position="437"/>
        <end position="458"/>
    </location>
</feature>
<dbReference type="GO" id="GO:0016020">
    <property type="term" value="C:membrane"/>
    <property type="evidence" value="ECO:0007669"/>
    <property type="project" value="UniProtKB-SubCell"/>
</dbReference>
<comment type="similarity">
    <text evidence="2">Belongs to the major facilitator superfamily. Sugar transporter (TC 2.A.1.1) family.</text>
</comment>
<evidence type="ECO:0000256" key="5">
    <source>
        <dbReference type="ARBA" id="ARBA00022989"/>
    </source>
</evidence>
<feature type="transmembrane region" description="Helical" evidence="7">
    <location>
        <begin position="343"/>
        <end position="364"/>
    </location>
</feature>
<dbReference type="GO" id="GO:0005351">
    <property type="term" value="F:carbohydrate:proton symporter activity"/>
    <property type="evidence" value="ECO:0007669"/>
    <property type="project" value="TreeGrafter"/>
</dbReference>
<protein>
    <submittedName>
        <fullName evidence="9">MFS transporter</fullName>
    </submittedName>
</protein>
<keyword evidence="4 7" id="KW-0812">Transmembrane</keyword>
<accession>A0A6G1JPJ3</accession>
<dbReference type="InterPro" id="IPR003663">
    <property type="entry name" value="Sugar/inositol_transpt"/>
</dbReference>
<dbReference type="Proteomes" id="UP000799291">
    <property type="component" value="Unassembled WGS sequence"/>
</dbReference>
<dbReference type="SUPFAM" id="SSF103473">
    <property type="entry name" value="MFS general substrate transporter"/>
    <property type="match status" value="1"/>
</dbReference>
<evidence type="ECO:0000256" key="7">
    <source>
        <dbReference type="SAM" id="Phobius"/>
    </source>
</evidence>
<evidence type="ECO:0000256" key="4">
    <source>
        <dbReference type="ARBA" id="ARBA00022692"/>
    </source>
</evidence>
<feature type="transmembrane region" description="Helical" evidence="7">
    <location>
        <begin position="144"/>
        <end position="163"/>
    </location>
</feature>
<feature type="transmembrane region" description="Helical" evidence="7">
    <location>
        <begin position="86"/>
        <end position="105"/>
    </location>
</feature>
<dbReference type="Pfam" id="PF00083">
    <property type="entry name" value="Sugar_tr"/>
    <property type="match status" value="1"/>
</dbReference>
<keyword evidence="6 7" id="KW-0472">Membrane</keyword>
<evidence type="ECO:0000313" key="10">
    <source>
        <dbReference type="Proteomes" id="UP000799291"/>
    </source>
</evidence>
<gene>
    <name evidence="9" type="ORF">K458DRAFT_381906</name>
</gene>
<comment type="subcellular location">
    <subcellularLocation>
        <location evidence="1">Membrane</location>
        <topology evidence="1">Multi-pass membrane protein</topology>
    </subcellularLocation>
</comment>
<dbReference type="InterPro" id="IPR005828">
    <property type="entry name" value="MFS_sugar_transport-like"/>
</dbReference>